<evidence type="ECO:0000256" key="1">
    <source>
        <dbReference type="ARBA" id="ARBA00003913"/>
    </source>
</evidence>
<evidence type="ECO:0000256" key="5">
    <source>
        <dbReference type="ARBA" id="ARBA00023176"/>
    </source>
</evidence>
<reference evidence="10 11" key="1">
    <citation type="journal article" date="2021" name="Commun. Biol.">
        <title>The genome of Shorea leprosula (Dipterocarpaceae) highlights the ecological relevance of drought in aseasonal tropical rainforests.</title>
        <authorList>
            <person name="Ng K.K.S."/>
            <person name="Kobayashi M.J."/>
            <person name="Fawcett J.A."/>
            <person name="Hatakeyama M."/>
            <person name="Paape T."/>
            <person name="Ng C.H."/>
            <person name="Ang C.C."/>
            <person name="Tnah L.H."/>
            <person name="Lee C.T."/>
            <person name="Nishiyama T."/>
            <person name="Sese J."/>
            <person name="O'Brien M.J."/>
            <person name="Copetti D."/>
            <person name="Mohd Noor M.I."/>
            <person name="Ong R.C."/>
            <person name="Putra M."/>
            <person name="Sireger I.Z."/>
            <person name="Indrioko S."/>
            <person name="Kosugi Y."/>
            <person name="Izuno A."/>
            <person name="Isagi Y."/>
            <person name="Lee S.L."/>
            <person name="Shimizu K.K."/>
        </authorList>
    </citation>
    <scope>NUCLEOTIDE SEQUENCE [LARGE SCALE GENOMIC DNA]</scope>
    <source>
        <strain evidence="10">214</strain>
    </source>
</reference>
<dbReference type="GO" id="GO:0072583">
    <property type="term" value="P:clathrin-dependent endocytosis"/>
    <property type="evidence" value="ECO:0007669"/>
    <property type="project" value="TreeGrafter"/>
</dbReference>
<evidence type="ECO:0000256" key="7">
    <source>
        <dbReference type="RuleBase" id="RU363137"/>
    </source>
</evidence>
<dbReference type="Proteomes" id="UP001054252">
    <property type="component" value="Unassembled WGS sequence"/>
</dbReference>
<evidence type="ECO:0000256" key="8">
    <source>
        <dbReference type="SAM" id="Coils"/>
    </source>
</evidence>
<feature type="region of interest" description="Disordered" evidence="9">
    <location>
        <begin position="179"/>
        <end position="207"/>
    </location>
</feature>
<dbReference type="AlphaFoldDB" id="A0AAV5I2Z5"/>
<dbReference type="EMBL" id="BPVZ01000005">
    <property type="protein sequence ID" value="GKU92099.1"/>
    <property type="molecule type" value="Genomic_DNA"/>
</dbReference>
<comment type="caution">
    <text evidence="10">The sequence shown here is derived from an EMBL/GenBank/DDBJ whole genome shotgun (WGS) entry which is preliminary data.</text>
</comment>
<name>A0AAV5I2Z5_9ROSI</name>
<evidence type="ECO:0000256" key="6">
    <source>
        <dbReference type="ARBA" id="ARBA00023329"/>
    </source>
</evidence>
<gene>
    <name evidence="10" type="ORF">SLEP1_g5873</name>
</gene>
<dbReference type="InterPro" id="IPR000996">
    <property type="entry name" value="Clathrin_L-chain"/>
</dbReference>
<evidence type="ECO:0000313" key="10">
    <source>
        <dbReference type="EMBL" id="GKU92099.1"/>
    </source>
</evidence>
<dbReference type="PANTHER" id="PTHR10639">
    <property type="entry name" value="CLATHRIN LIGHT CHAIN"/>
    <property type="match status" value="1"/>
</dbReference>
<feature type="region of interest" description="Disordered" evidence="9">
    <location>
        <begin position="65"/>
        <end position="84"/>
    </location>
</feature>
<keyword evidence="11" id="KW-1185">Reference proteome</keyword>
<protein>
    <recommendedName>
        <fullName evidence="7">Clathrin light chain</fullName>
    </recommendedName>
</protein>
<feature type="coiled-coil region" evidence="8">
    <location>
        <begin position="91"/>
        <end position="126"/>
    </location>
</feature>
<evidence type="ECO:0000256" key="4">
    <source>
        <dbReference type="ARBA" id="ARBA00023136"/>
    </source>
</evidence>
<comment type="function">
    <text evidence="1 7">Clathrin is the major protein of the polyhedral coat of coated pits and vesicles.</text>
</comment>
<feature type="compositionally biased region" description="Basic and acidic residues" evidence="9">
    <location>
        <begin position="179"/>
        <end position="192"/>
    </location>
</feature>
<evidence type="ECO:0000313" key="11">
    <source>
        <dbReference type="Proteomes" id="UP001054252"/>
    </source>
</evidence>
<dbReference type="GO" id="GO:0032050">
    <property type="term" value="F:clathrin heavy chain binding"/>
    <property type="evidence" value="ECO:0007669"/>
    <property type="project" value="TreeGrafter"/>
</dbReference>
<evidence type="ECO:0000256" key="9">
    <source>
        <dbReference type="SAM" id="MobiDB-lite"/>
    </source>
</evidence>
<keyword evidence="4 7" id="KW-0472">Membrane</keyword>
<keyword evidence="5 7" id="KW-0168">Coated pit</keyword>
<dbReference type="PANTHER" id="PTHR10639:SF24">
    <property type="entry name" value="CLATHRIN LIGHT CHAIN 3"/>
    <property type="match status" value="1"/>
</dbReference>
<feature type="region of interest" description="Disordered" evidence="9">
    <location>
        <begin position="1"/>
        <end position="60"/>
    </location>
</feature>
<dbReference type="GO" id="GO:0005198">
    <property type="term" value="F:structural molecule activity"/>
    <property type="evidence" value="ECO:0007669"/>
    <property type="project" value="InterPro"/>
</dbReference>
<keyword evidence="8" id="KW-0175">Coiled coil</keyword>
<feature type="compositionally biased region" description="Polar residues" evidence="9">
    <location>
        <begin position="37"/>
        <end position="60"/>
    </location>
</feature>
<comment type="subcellular location">
    <subcellularLocation>
        <location evidence="2 7">Cytoplasmic vesicle membrane</location>
        <topology evidence="2 7">Peripheral membrane protein</topology>
        <orientation evidence="2 7">Cytoplasmic side</orientation>
    </subcellularLocation>
    <subcellularLocation>
        <location evidence="7">Membrane</location>
        <location evidence="7">Coated pit</location>
        <topology evidence="7">Peripheral membrane protein</topology>
        <orientation evidence="7">Cytoplasmic side</orientation>
    </subcellularLocation>
    <text evidence="7">Cytoplasmic face of coated pits and vesicles.</text>
</comment>
<sequence length="262" mass="29021">MSAFPGSFTQPGDESVVSVLHDDGDGGYGGSHGLDSFTNDSGSVKDSANDIFESQPSIQSNKVEFDGEFGESDGPTLPPPFEMEPEEGFAIREWRRQNAIVLEEKEKREKELLSQIIEEAEEYKVEFYKKREITCENNKSSNREKEKLFVANLEKFYAEADKDYWKAIADLIPKEVPAIEKKRGKKDEEKKPSILVVQGPKPGKPTDLTRMRQLLLKLKQNTPPHLKHSPQPVAEPAKDAKTSTAAAAASPVTTTSEAVVAA</sequence>
<keyword evidence="6 7" id="KW-0968">Cytoplasmic vesicle</keyword>
<comment type="similarity">
    <text evidence="3 7">Belongs to the clathrin light chain family.</text>
</comment>
<evidence type="ECO:0000256" key="2">
    <source>
        <dbReference type="ARBA" id="ARBA00004180"/>
    </source>
</evidence>
<dbReference type="GO" id="GO:0006886">
    <property type="term" value="P:intracellular protein transport"/>
    <property type="evidence" value="ECO:0007669"/>
    <property type="project" value="InterPro"/>
</dbReference>
<feature type="compositionally biased region" description="Low complexity" evidence="9">
    <location>
        <begin position="242"/>
        <end position="262"/>
    </location>
</feature>
<evidence type="ECO:0000256" key="3">
    <source>
        <dbReference type="ARBA" id="ARBA00005263"/>
    </source>
</evidence>
<organism evidence="10 11">
    <name type="scientific">Rubroshorea leprosula</name>
    <dbReference type="NCBI Taxonomy" id="152421"/>
    <lineage>
        <taxon>Eukaryota</taxon>
        <taxon>Viridiplantae</taxon>
        <taxon>Streptophyta</taxon>
        <taxon>Embryophyta</taxon>
        <taxon>Tracheophyta</taxon>
        <taxon>Spermatophyta</taxon>
        <taxon>Magnoliopsida</taxon>
        <taxon>eudicotyledons</taxon>
        <taxon>Gunneridae</taxon>
        <taxon>Pentapetalae</taxon>
        <taxon>rosids</taxon>
        <taxon>malvids</taxon>
        <taxon>Malvales</taxon>
        <taxon>Dipterocarpaceae</taxon>
        <taxon>Rubroshorea</taxon>
    </lineage>
</organism>
<feature type="region of interest" description="Disordered" evidence="9">
    <location>
        <begin position="219"/>
        <end position="262"/>
    </location>
</feature>
<dbReference type="Pfam" id="PF01086">
    <property type="entry name" value="Clathrin_lg_ch"/>
    <property type="match status" value="1"/>
</dbReference>
<dbReference type="GO" id="GO:0030130">
    <property type="term" value="C:clathrin coat of trans-Golgi network vesicle"/>
    <property type="evidence" value="ECO:0007669"/>
    <property type="project" value="InterPro"/>
</dbReference>
<accession>A0AAV5I2Z5</accession>
<dbReference type="GO" id="GO:0030132">
    <property type="term" value="C:clathrin coat of coated pit"/>
    <property type="evidence" value="ECO:0007669"/>
    <property type="project" value="InterPro"/>
</dbReference>
<proteinExistence type="inferred from homology"/>